<gene>
    <name evidence="3" type="ORF">P1P91_13300</name>
</gene>
<keyword evidence="2" id="KW-0732">Signal</keyword>
<feature type="compositionally biased region" description="Low complexity" evidence="1">
    <location>
        <begin position="42"/>
        <end position="57"/>
    </location>
</feature>
<dbReference type="PROSITE" id="PS51257">
    <property type="entry name" value="PROKAR_LIPOPROTEIN"/>
    <property type="match status" value="1"/>
</dbReference>
<dbReference type="RefSeq" id="WP_311883224.1">
    <property type="nucleotide sequence ID" value="NZ_CP119391.1"/>
</dbReference>
<sequence>MSNIKQSLLAPAFIVTALGLAACDGGSDMPAEPETGSPEGGQMQDDPMQNDQMNQDPADSGMGGSEPSAGGGDTGTPE</sequence>
<dbReference type="Proteomes" id="UP001301869">
    <property type="component" value="Chromosome"/>
</dbReference>
<reference evidence="3 4" key="1">
    <citation type="submission" date="2023-03" db="EMBL/GenBank/DDBJ databases">
        <title>Halomonas sp. nov., isolated from Korean tranditional fermented seafood 'Jeotgal'.</title>
        <authorList>
            <person name="Kim B."/>
            <person name="Shin N.-R."/>
        </authorList>
    </citation>
    <scope>NUCLEOTIDE SEQUENCE [LARGE SCALE GENOMIC DNA]</scope>
    <source>
        <strain evidence="3 4">SG2L-4</strain>
    </source>
</reference>
<keyword evidence="4" id="KW-1185">Reference proteome</keyword>
<feature type="compositionally biased region" description="Gly residues" evidence="1">
    <location>
        <begin position="61"/>
        <end position="78"/>
    </location>
</feature>
<evidence type="ECO:0000256" key="2">
    <source>
        <dbReference type="SAM" id="SignalP"/>
    </source>
</evidence>
<evidence type="ECO:0008006" key="5">
    <source>
        <dbReference type="Google" id="ProtNLM"/>
    </source>
</evidence>
<organism evidence="3 4">
    <name type="scientific">Halomonas piscis</name>
    <dbReference type="NCBI Taxonomy" id="3031727"/>
    <lineage>
        <taxon>Bacteria</taxon>
        <taxon>Pseudomonadati</taxon>
        <taxon>Pseudomonadota</taxon>
        <taxon>Gammaproteobacteria</taxon>
        <taxon>Oceanospirillales</taxon>
        <taxon>Halomonadaceae</taxon>
        <taxon>Halomonas</taxon>
    </lineage>
</organism>
<proteinExistence type="predicted"/>
<feature type="signal peptide" evidence="2">
    <location>
        <begin position="1"/>
        <end position="21"/>
    </location>
</feature>
<name>A0ABY9YYE6_9GAMM</name>
<evidence type="ECO:0000256" key="1">
    <source>
        <dbReference type="SAM" id="MobiDB-lite"/>
    </source>
</evidence>
<evidence type="ECO:0000313" key="3">
    <source>
        <dbReference type="EMBL" id="WNK19792.1"/>
    </source>
</evidence>
<dbReference type="EMBL" id="CP119391">
    <property type="protein sequence ID" value="WNK19792.1"/>
    <property type="molecule type" value="Genomic_DNA"/>
</dbReference>
<feature type="chain" id="PRO_5047313834" description="Lipoprotein" evidence="2">
    <location>
        <begin position="22"/>
        <end position="78"/>
    </location>
</feature>
<accession>A0ABY9YYE6</accession>
<protein>
    <recommendedName>
        <fullName evidence="5">Lipoprotein</fullName>
    </recommendedName>
</protein>
<evidence type="ECO:0000313" key="4">
    <source>
        <dbReference type="Proteomes" id="UP001301869"/>
    </source>
</evidence>
<feature type="region of interest" description="Disordered" evidence="1">
    <location>
        <begin position="22"/>
        <end position="78"/>
    </location>
</feature>